<dbReference type="InterPro" id="IPR036034">
    <property type="entry name" value="PDZ_sf"/>
</dbReference>
<evidence type="ECO:0000256" key="4">
    <source>
        <dbReference type="ARBA" id="ARBA00022825"/>
    </source>
</evidence>
<dbReference type="PRINTS" id="PR00834">
    <property type="entry name" value="PROTEASES2C"/>
</dbReference>
<evidence type="ECO:0000313" key="8">
    <source>
        <dbReference type="Proteomes" id="UP000239736"/>
    </source>
</evidence>
<dbReference type="GO" id="GO:0004252">
    <property type="term" value="F:serine-type endopeptidase activity"/>
    <property type="evidence" value="ECO:0007669"/>
    <property type="project" value="InterPro"/>
</dbReference>
<dbReference type="SMART" id="SM00228">
    <property type="entry name" value="PDZ"/>
    <property type="match status" value="2"/>
</dbReference>
<proteinExistence type="inferred from homology"/>
<evidence type="ECO:0000256" key="1">
    <source>
        <dbReference type="ARBA" id="ARBA00010541"/>
    </source>
</evidence>
<feature type="domain" description="PDZ" evidence="6">
    <location>
        <begin position="263"/>
        <end position="315"/>
    </location>
</feature>
<keyword evidence="8" id="KW-1185">Reference proteome</keyword>
<evidence type="ECO:0000313" key="7">
    <source>
        <dbReference type="EMBL" id="PPB79861.1"/>
    </source>
</evidence>
<dbReference type="PANTHER" id="PTHR22939">
    <property type="entry name" value="SERINE PROTEASE FAMILY S1C HTRA-RELATED"/>
    <property type="match status" value="1"/>
</dbReference>
<gene>
    <name evidence="7" type="ORF">LV82_02418</name>
</gene>
<dbReference type="InterPro" id="IPR001478">
    <property type="entry name" value="PDZ"/>
</dbReference>
<dbReference type="SUPFAM" id="SSF50156">
    <property type="entry name" value="PDZ domain-like"/>
    <property type="match status" value="2"/>
</dbReference>
<dbReference type="InterPro" id="IPR009003">
    <property type="entry name" value="Peptidase_S1_PA"/>
</dbReference>
<keyword evidence="4" id="KW-0720">Serine protease</keyword>
<dbReference type="InterPro" id="IPR001940">
    <property type="entry name" value="Peptidase_S1C"/>
</dbReference>
<dbReference type="Pfam" id="PF13365">
    <property type="entry name" value="Trypsin_2"/>
    <property type="match status" value="1"/>
</dbReference>
<dbReference type="EMBL" id="PRDS01000008">
    <property type="protein sequence ID" value="PPB79861.1"/>
    <property type="molecule type" value="Genomic_DNA"/>
</dbReference>
<evidence type="ECO:0000256" key="2">
    <source>
        <dbReference type="ARBA" id="ARBA00022670"/>
    </source>
</evidence>
<dbReference type="Pfam" id="PF13180">
    <property type="entry name" value="PDZ_2"/>
    <property type="match status" value="1"/>
</dbReference>
<dbReference type="AlphaFoldDB" id="A0A2S5JEL2"/>
<dbReference type="GO" id="GO:0006508">
    <property type="term" value="P:proteolysis"/>
    <property type="evidence" value="ECO:0007669"/>
    <property type="project" value="UniProtKB-KW"/>
</dbReference>
<evidence type="ECO:0000259" key="6">
    <source>
        <dbReference type="PROSITE" id="PS50106"/>
    </source>
</evidence>
<dbReference type="Proteomes" id="UP000239736">
    <property type="component" value="Unassembled WGS sequence"/>
</dbReference>
<dbReference type="Gene3D" id="2.40.10.120">
    <property type="match status" value="1"/>
</dbReference>
<dbReference type="PROSITE" id="PS50106">
    <property type="entry name" value="PDZ"/>
    <property type="match status" value="2"/>
</dbReference>
<dbReference type="SUPFAM" id="SSF50494">
    <property type="entry name" value="Trypsin-like serine proteases"/>
    <property type="match status" value="1"/>
</dbReference>
<keyword evidence="2 7" id="KW-0645">Protease</keyword>
<accession>A0A2S5JEL2</accession>
<sequence length="458" mass="48239">MRPILVVLTALAILSAPARAEIPRSQTQIALTFAPVARKAAPAVVNIYATRIVAERVSPFANDPFFSQFFDFGPAIPRVQNSLGSGVILRPDGIVVSNYHVVGGAEDIRIVLADRREFAGRVVLADEESDLAIIRLEDAHDLPALELADSDEAQVGDLVLAIGNPFGVGQTVTSGIVSGLARAGGGMNSGRGYFIQTDAAINPGNSGGALVDIQGRLLGINTSILTRSGGSNGIGFAIPSNLVAQYVAQAEAGATRFARPWAGIDVQPIDHALAEALGLPRPMGVLARQIHPQSPFAEAGIRPGDAILELNGRPVDAPQELDYRLAVLGPGADTIVTYWRDGGTNSARIHLAEAPDTGSQAMTLPPGTLLEGLTVAPLDPAAIQRLGLPQTATGVVVTDVTGRARRTRLQPGDVILSVNGNPIRSPQDLIAEAARDRPVWRFEFLRGRQRITLQVIDG</sequence>
<evidence type="ECO:0000256" key="3">
    <source>
        <dbReference type="ARBA" id="ARBA00022801"/>
    </source>
</evidence>
<keyword evidence="5" id="KW-0732">Signal</keyword>
<comment type="caution">
    <text evidence="7">The sequence shown here is derived from an EMBL/GenBank/DDBJ whole genome shotgun (WGS) entry which is preliminary data.</text>
</comment>
<feature type="signal peptide" evidence="5">
    <location>
        <begin position="1"/>
        <end position="20"/>
    </location>
</feature>
<reference evidence="7 8" key="1">
    <citation type="submission" date="2018-01" db="EMBL/GenBank/DDBJ databases">
        <title>Genomic Encyclopedia of Archaeal and Bacterial Type Strains, Phase II (KMG-II): from individual species to whole genera.</title>
        <authorList>
            <person name="Goeker M."/>
        </authorList>
    </citation>
    <scope>NUCLEOTIDE SEQUENCE [LARGE SCALE GENOMIC DNA]</scope>
    <source>
        <strain evidence="7 8">DSM 12048</strain>
    </source>
</reference>
<dbReference type="PANTHER" id="PTHR22939:SF129">
    <property type="entry name" value="SERINE PROTEASE HTRA2, MITOCHONDRIAL"/>
    <property type="match status" value="1"/>
</dbReference>
<protein>
    <submittedName>
        <fullName evidence="7">Do/DeqQ family serine protease</fullName>
    </submittedName>
</protein>
<dbReference type="Gene3D" id="2.30.42.10">
    <property type="match status" value="2"/>
</dbReference>
<evidence type="ECO:0000256" key="5">
    <source>
        <dbReference type="SAM" id="SignalP"/>
    </source>
</evidence>
<name>A0A2S5JEL2_9RHOB</name>
<keyword evidence="3" id="KW-0378">Hydrolase</keyword>
<organism evidence="7 8">
    <name type="scientific">Albidovulum inexpectatum</name>
    <dbReference type="NCBI Taxonomy" id="196587"/>
    <lineage>
        <taxon>Bacteria</taxon>
        <taxon>Pseudomonadati</taxon>
        <taxon>Pseudomonadota</taxon>
        <taxon>Alphaproteobacteria</taxon>
        <taxon>Rhodobacterales</taxon>
        <taxon>Paracoccaceae</taxon>
        <taxon>Albidovulum</taxon>
    </lineage>
</organism>
<comment type="similarity">
    <text evidence="1">Belongs to the peptidase S1C family.</text>
</comment>
<dbReference type="RefSeq" id="WP_104072023.1">
    <property type="nucleotide sequence ID" value="NZ_PRDS01000008.1"/>
</dbReference>
<dbReference type="OrthoDB" id="9758917at2"/>
<feature type="domain" description="PDZ" evidence="6">
    <location>
        <begin position="375"/>
        <end position="425"/>
    </location>
</feature>
<feature type="chain" id="PRO_5015776532" evidence="5">
    <location>
        <begin position="21"/>
        <end position="458"/>
    </location>
</feature>